<dbReference type="PANTHER" id="PTHR10292">
    <property type="entry name" value="CLATHRIN HEAVY CHAIN RELATED"/>
    <property type="match status" value="1"/>
</dbReference>
<dbReference type="Pfam" id="PF13838">
    <property type="entry name" value="Clathrin_H_link"/>
    <property type="match status" value="1"/>
</dbReference>
<dbReference type="PROSITE" id="PS50236">
    <property type="entry name" value="CHCR"/>
    <property type="match status" value="7"/>
</dbReference>
<dbReference type="PROSITE" id="PS00108">
    <property type="entry name" value="PROTEIN_KINASE_ST"/>
    <property type="match status" value="1"/>
</dbReference>
<protein>
    <recommendedName>
        <fullName evidence="16">Protein kinase domain-containing protein</fullName>
    </recommendedName>
</protein>
<dbReference type="GO" id="GO:0006898">
    <property type="term" value="P:receptor-mediated endocytosis"/>
    <property type="evidence" value="ECO:0007669"/>
    <property type="project" value="TreeGrafter"/>
</dbReference>
<evidence type="ECO:0000256" key="12">
    <source>
        <dbReference type="ARBA" id="ARBA00023329"/>
    </source>
</evidence>
<dbReference type="FunFam" id="1.25.40.10:FF:000001">
    <property type="entry name" value="Clathrin heavy chain"/>
    <property type="match status" value="1"/>
</dbReference>
<dbReference type="SUPFAM" id="SSF50989">
    <property type="entry name" value="Clathrin heavy-chain terminal domain"/>
    <property type="match status" value="1"/>
</dbReference>
<keyword evidence="4" id="KW-0254">Endocytosis</keyword>
<dbReference type="GO" id="GO:0009507">
    <property type="term" value="C:chloroplast"/>
    <property type="evidence" value="ECO:0007669"/>
    <property type="project" value="TreeGrafter"/>
</dbReference>
<dbReference type="InterPro" id="IPR011009">
    <property type="entry name" value="Kinase-like_dom_sf"/>
</dbReference>
<evidence type="ECO:0000256" key="15">
    <source>
        <dbReference type="PROSITE-ProRule" id="PRU10141"/>
    </source>
</evidence>
<dbReference type="Pfam" id="PF00069">
    <property type="entry name" value="Pkinase"/>
    <property type="match status" value="1"/>
</dbReference>
<dbReference type="InterPro" id="IPR015348">
    <property type="entry name" value="Clathrin_H-chain_linker_core"/>
</dbReference>
<keyword evidence="7 15" id="KW-0547">Nucleotide-binding</keyword>
<dbReference type="SUPFAM" id="SSF56112">
    <property type="entry name" value="Protein kinase-like (PK-like)"/>
    <property type="match status" value="1"/>
</dbReference>
<dbReference type="PROSITE" id="PS50011">
    <property type="entry name" value="PROTEIN_KINASE_DOM"/>
    <property type="match status" value="1"/>
</dbReference>
<dbReference type="CDD" id="cd06606">
    <property type="entry name" value="STKc_MAPKKK"/>
    <property type="match status" value="1"/>
</dbReference>
<accession>A0A6N2L3E2</accession>
<keyword evidence="12" id="KW-0968">Cytoplasmic vesicle</keyword>
<feature type="repeat" description="CHCR" evidence="14">
    <location>
        <begin position="1919"/>
        <end position="2062"/>
    </location>
</feature>
<dbReference type="PANTHER" id="PTHR10292:SF1">
    <property type="entry name" value="CLATHRIN HEAVY CHAIN"/>
    <property type="match status" value="1"/>
</dbReference>
<evidence type="ECO:0000256" key="4">
    <source>
        <dbReference type="ARBA" id="ARBA00022583"/>
    </source>
</evidence>
<keyword evidence="5" id="KW-0808">Transferase</keyword>
<dbReference type="FunFam" id="2.130.10.110:FF:000002">
    <property type="entry name" value="Clathrin heavy chain"/>
    <property type="match status" value="1"/>
</dbReference>
<evidence type="ECO:0000256" key="11">
    <source>
        <dbReference type="ARBA" id="ARBA00023176"/>
    </source>
</evidence>
<dbReference type="SMART" id="SM00220">
    <property type="entry name" value="S_TKc"/>
    <property type="match status" value="1"/>
</dbReference>
<dbReference type="PROSITE" id="PS00107">
    <property type="entry name" value="PROTEIN_KINASE_ATP"/>
    <property type="match status" value="1"/>
</dbReference>
<evidence type="ECO:0000313" key="17">
    <source>
        <dbReference type="EMBL" id="VFU35383.1"/>
    </source>
</evidence>
<dbReference type="Pfam" id="PF00637">
    <property type="entry name" value="Clathrin"/>
    <property type="match status" value="7"/>
</dbReference>
<evidence type="ECO:0000256" key="8">
    <source>
        <dbReference type="ARBA" id="ARBA00022777"/>
    </source>
</evidence>
<dbReference type="InterPro" id="IPR000547">
    <property type="entry name" value="Clathrin_H-chain/VPS_repeat"/>
</dbReference>
<dbReference type="FunFam" id="1.25.40.10:FF:000002">
    <property type="entry name" value="Clathrin heavy chain"/>
    <property type="match status" value="1"/>
</dbReference>
<comment type="subcellular location">
    <subcellularLocation>
        <location evidence="1">Cytoplasmic vesicle membrane</location>
        <topology evidence="1">Peripheral membrane protein</topology>
        <orientation evidence="1">Cytoplasmic side</orientation>
    </subcellularLocation>
    <subcellularLocation>
        <location evidence="2">Membrane</location>
        <location evidence="2">Coated pit</location>
        <topology evidence="2">Peripheral membrane protein</topology>
        <orientation evidence="2">Cytoplasmic side</orientation>
    </subcellularLocation>
</comment>
<dbReference type="FunFam" id="1.25.40.10:FF:000005">
    <property type="entry name" value="Clathrin heavy chain"/>
    <property type="match status" value="1"/>
</dbReference>
<dbReference type="Pfam" id="PF09268">
    <property type="entry name" value="Clathrin-link"/>
    <property type="match status" value="1"/>
</dbReference>
<gene>
    <name evidence="17" type="ORF">SVIM_LOCUS175590</name>
</gene>
<evidence type="ECO:0000256" key="13">
    <source>
        <dbReference type="ARBA" id="ARBA00059278"/>
    </source>
</evidence>
<keyword evidence="8" id="KW-0418">Kinase</keyword>
<dbReference type="GO" id="GO:0032051">
    <property type="term" value="F:clathrin light chain binding"/>
    <property type="evidence" value="ECO:0007669"/>
    <property type="project" value="TreeGrafter"/>
</dbReference>
<dbReference type="GO" id="GO:0030132">
    <property type="term" value="C:clathrin coat of coated pit"/>
    <property type="evidence" value="ECO:0007669"/>
    <property type="project" value="InterPro"/>
</dbReference>
<reference evidence="17" key="1">
    <citation type="submission" date="2019-03" db="EMBL/GenBank/DDBJ databases">
        <authorList>
            <person name="Mank J."/>
            <person name="Almeida P."/>
        </authorList>
    </citation>
    <scope>NUCLEOTIDE SEQUENCE</scope>
    <source>
        <strain evidence="17">78183</strain>
    </source>
</reference>
<evidence type="ECO:0000256" key="9">
    <source>
        <dbReference type="ARBA" id="ARBA00022840"/>
    </source>
</evidence>
<organism evidence="17">
    <name type="scientific">Salix viminalis</name>
    <name type="common">Common osier</name>
    <name type="synonym">Basket willow</name>
    <dbReference type="NCBI Taxonomy" id="40686"/>
    <lineage>
        <taxon>Eukaryota</taxon>
        <taxon>Viridiplantae</taxon>
        <taxon>Streptophyta</taxon>
        <taxon>Embryophyta</taxon>
        <taxon>Tracheophyta</taxon>
        <taxon>Spermatophyta</taxon>
        <taxon>Magnoliopsida</taxon>
        <taxon>eudicotyledons</taxon>
        <taxon>Gunneridae</taxon>
        <taxon>Pentapetalae</taxon>
        <taxon>rosids</taxon>
        <taxon>fabids</taxon>
        <taxon>Malpighiales</taxon>
        <taxon>Salicaceae</taxon>
        <taxon>Saliceae</taxon>
        <taxon>Salix</taxon>
    </lineage>
</organism>
<evidence type="ECO:0000256" key="5">
    <source>
        <dbReference type="ARBA" id="ARBA00022679"/>
    </source>
</evidence>
<dbReference type="InterPro" id="IPR055358">
    <property type="entry name" value="CHCR"/>
</dbReference>
<evidence type="ECO:0000256" key="2">
    <source>
        <dbReference type="ARBA" id="ARBA00004277"/>
    </source>
</evidence>
<evidence type="ECO:0000259" key="16">
    <source>
        <dbReference type="PROSITE" id="PS50011"/>
    </source>
</evidence>
<comment type="similarity">
    <text evidence="3">Belongs to the clathrin heavy chain family.</text>
</comment>
<dbReference type="InterPro" id="IPR022365">
    <property type="entry name" value="Clathrin_H-chain_propeller_rpt"/>
</dbReference>
<dbReference type="GO" id="GO:0006886">
    <property type="term" value="P:intracellular protein transport"/>
    <property type="evidence" value="ECO:0007669"/>
    <property type="project" value="UniProtKB-UniRule"/>
</dbReference>
<dbReference type="GO" id="GO:0009506">
    <property type="term" value="C:plasmodesma"/>
    <property type="evidence" value="ECO:0007669"/>
    <property type="project" value="TreeGrafter"/>
</dbReference>
<dbReference type="Gene3D" id="1.10.510.10">
    <property type="entry name" value="Transferase(Phosphotransferase) domain 1"/>
    <property type="match status" value="1"/>
</dbReference>
<comment type="function">
    <text evidence="13">Clathrin is the major protein of the polyhedral coat of coated pits and vesicles. Mediates endocytosis and is required for a correct polar distribution of PIN auxin transporters.</text>
</comment>
<dbReference type="GO" id="GO:0005524">
    <property type="term" value="F:ATP binding"/>
    <property type="evidence" value="ECO:0007669"/>
    <property type="project" value="UniProtKB-UniRule"/>
</dbReference>
<proteinExistence type="inferred from homology"/>
<evidence type="ECO:0000256" key="3">
    <source>
        <dbReference type="ARBA" id="ARBA00009535"/>
    </source>
</evidence>
<evidence type="ECO:0000256" key="1">
    <source>
        <dbReference type="ARBA" id="ARBA00004180"/>
    </source>
</evidence>
<feature type="repeat" description="CHCR" evidence="14">
    <location>
        <begin position="1182"/>
        <end position="1324"/>
    </location>
</feature>
<sequence>MVSWVRGKCVGKGSFGSVNLAFNKQTGAVFAVKTASEANQVQALDNEIKILSSLSSPYIVKFLGDDVSFESSRACRNLHMEYLPGGTVADLASSTRRFADVNEETVRSFTYCIVTALKYIHSRGVVHCDVKGRNILLGHNFNSDKLADFGSAIGSTSGEPVLPRGSPLWMAPEVIKREYQGPESDVWSLGCTIIEMVTGKPAWEDHGADSLSRIGFSNELPELPRQLSVVGQDFLKKCLKREPSQRWSCDQLLEHPFLASVSPDLLGNELSPRCVLDWLYSDFEEDIDVTERGTSSSFESIEVSARNRIGKLVGSEGVNWETRDGWVEVRRRCGHSERGEEEELAATSSVCSYDSVWISEEGCIGREVCNSIGSELHVDGPNRSISCGICRCGVVCTGGEGGGCCHYGSQKRIRMVTVTVINVICSGAIKYNDVGGLLFVKHLKRVPKIGFPDNFVGIFIMLSKAHRKFPTRILPSLGINPQFINFTHVTMESEKYICIRETAPQNSVVIVDMNMPMQPLRRPITADSALMNPNSRILALKAQLPGTTQDHLQIFNIELKAKVKSHQMPEQVVFWKWISPKMLALVTQTSVYHWSIEGDSEPVKMFDRTANLQGNQIINYRCDPSEKWLVLIGIAQGPPERPQLVKGNMQLFSVDQQRSQALEAHAASFATFKVTGNDSPSILISFASRSFNAGQLTSKLHVIELGAVPGKPSFSKKQADLFFPPDFADDFPVSMQISQKYGLIYVITKQGLLFVYDLETASAVYRNRISPDPIFLTTDASSVGGFYAVNRRGQVLLATVNEATIVPFVSGQLNNLELAVNLAKRGNLPGAENLVVQRFQELFSQSKYKEAAELAAESPQGILRTPDTVAKFQSVPVQAGQTPPLLQYFGTLLTRGKLNAFESLELSRLVVNQNKKNLLENWLAEDKLECTEELGDLVKTVDNDLALKIYIKARATPKVVAAFAERREFDKILIYSKQVGYNPDYLFLLQTILRTDPQAAVNFALMMSQMEGGCPVDYNTITDLFLQRNLIREATAFLLDVLKPNLPEHGYLQTKVLEINLVTFPNVADAILANGMFSHYDRPRIGQLCEKAGLYIRALQHYTELPDIKRVIVNTHAIEPQALVEFFGTLSREWALECMKDLLLVNLRGNLQIIVQVEYCSEATFNTNLPFGANRHLSMQTAKEYCEQLGVDACIKLFEQFKSYEGLYFFLGSYLSSSEEPEIHFKYIEAAAKTGQIKEVERVTRESNFYDAEKTKNFLMEAKLPDARPLINVCDRFGFVPDLTHYLFVNNMLRYIEGYVQKVNPGNAPLVVGQLLDDECAEDFIKGLILSVRSLLPVEPLVEECEKRNRLRLLTQFLEHLVSEGSQDVHVHNALGKIIIDSGDNPEHFLTTNPYYDSRVVGKYCEKRDPTLAVVAYRRGQCDDELINVTNKNSLFKLQARYVVERMDGDLWDKALSPDNEYRRQLIDQVVSTALPESKSPDQVSAAVKAFMTADLPHELIELLEKIVLQNSAFSGNFNLQNLLILTAIKADPSRVMDYVNRLDNFDGPAIGEVAVEAQLYEEAFAIFKKFNLNVQAVNVLLDNIHSIDRAVEFAFRVEEEAVWSQVAKAQLREGLVSEAIESFIRADDATQFLEVIKAAEDANVYHDLVKYLLMVRQKSKEPKVDSELIYAYGKIDHLGEIEEFILMPNVANLQNVGDRLYDEALYEAAKIIFRFISNWAKLAVTHVKLKEFQSAVDAARKANSSKTWKEVCFACVDSEEFRLAQICGLNIIIQVDDLEEVSEYYQNRGCFSELISLMESGLGLERAHMGIFTELGVLYARYRPEKLMEHIKLFSTRLNIPKLIRACDEQQHWKELTYLYIQYDEFDNAATTIMNHSPEAWDHMQFKDVVVKVANVELYYKAVHFYLQEHPDLINDLLNVIALRVDHTRVVDIMRKAGQLRLIKPYMVAVQSNNVTAVNEALNEIYIEEEDYDRLHESIELHDNFDQIGLAQKIEKHELLEMRRVASHIYKKAGRWKQSIALSKKDNLYKDCMETCSQSGDRELSEELLVYFIEQGKKECFAAALFVCYDLIRPDVAMELAWMNNMIDFAFPYLLQFIREYTGKVDELIKYKLETLNEAKAKENEEKDMVAQQNMYAQLLPLALPAPPMPGMGGGYAPPPPMGGMGMPPMPPFGMPPMGPY</sequence>
<feature type="binding site" evidence="15">
    <location>
        <position position="33"/>
    </location>
    <ligand>
        <name>ATP</name>
        <dbReference type="ChEBI" id="CHEBI:30616"/>
    </ligand>
</feature>
<feature type="domain" description="Protein kinase" evidence="16">
    <location>
        <begin position="4"/>
        <end position="258"/>
    </location>
</feature>
<dbReference type="Gene3D" id="1.25.40.730">
    <property type="match status" value="1"/>
</dbReference>
<evidence type="ECO:0000256" key="6">
    <source>
        <dbReference type="ARBA" id="ARBA00022737"/>
    </source>
</evidence>
<feature type="repeat" description="CHCR" evidence="14">
    <location>
        <begin position="1770"/>
        <end position="1916"/>
    </location>
</feature>
<dbReference type="GO" id="GO:0004672">
    <property type="term" value="F:protein kinase activity"/>
    <property type="evidence" value="ECO:0007669"/>
    <property type="project" value="InterPro"/>
</dbReference>
<dbReference type="InterPro" id="IPR016024">
    <property type="entry name" value="ARM-type_fold"/>
</dbReference>
<dbReference type="GO" id="GO:0071439">
    <property type="term" value="C:clathrin complex"/>
    <property type="evidence" value="ECO:0007669"/>
    <property type="project" value="TreeGrafter"/>
</dbReference>
<keyword evidence="6" id="KW-0677">Repeat</keyword>
<feature type="repeat" description="CHCR" evidence="14">
    <location>
        <begin position="1009"/>
        <end position="1155"/>
    </location>
</feature>
<keyword evidence="10" id="KW-0472">Membrane</keyword>
<name>A0A6N2L3E2_SALVM</name>
<dbReference type="GO" id="GO:0030130">
    <property type="term" value="C:clathrin coat of trans-Golgi network vesicle"/>
    <property type="evidence" value="ECO:0007669"/>
    <property type="project" value="InterPro"/>
</dbReference>
<dbReference type="InterPro" id="IPR008271">
    <property type="entry name" value="Ser/Thr_kinase_AS"/>
</dbReference>
<dbReference type="FunFam" id="1.25.40.730:FF:000002">
    <property type="entry name" value="Clathrin heavy chain"/>
    <property type="match status" value="1"/>
</dbReference>
<feature type="repeat" description="CHCR" evidence="14">
    <location>
        <begin position="1475"/>
        <end position="1620"/>
    </location>
</feature>
<keyword evidence="9 15" id="KW-0067">ATP-binding</keyword>
<dbReference type="InterPro" id="IPR000719">
    <property type="entry name" value="Prot_kinase_dom"/>
</dbReference>
<dbReference type="InterPro" id="IPR016025">
    <property type="entry name" value="Clathrin_H-chain_N"/>
</dbReference>
<dbReference type="Gene3D" id="1.25.40.10">
    <property type="entry name" value="Tetratricopeptide repeat domain"/>
    <property type="match status" value="2"/>
</dbReference>
<feature type="repeat" description="CHCR" evidence="14">
    <location>
        <begin position="1624"/>
        <end position="1765"/>
    </location>
</feature>
<evidence type="ECO:0000256" key="7">
    <source>
        <dbReference type="ARBA" id="ARBA00022741"/>
    </source>
</evidence>
<keyword evidence="11" id="KW-0168">Coated pit</keyword>
<dbReference type="SUPFAM" id="SSF48371">
    <property type="entry name" value="ARM repeat"/>
    <property type="match status" value="5"/>
</dbReference>
<dbReference type="Gene3D" id="2.130.10.110">
    <property type="entry name" value="Clathrin heavy-chain terminal domain"/>
    <property type="match status" value="1"/>
</dbReference>
<evidence type="ECO:0000256" key="14">
    <source>
        <dbReference type="PROSITE-ProRule" id="PRU01006"/>
    </source>
</evidence>
<dbReference type="InterPro" id="IPR011990">
    <property type="entry name" value="TPR-like_helical_dom_sf"/>
</dbReference>
<dbReference type="SMART" id="SM00299">
    <property type="entry name" value="CLH"/>
    <property type="match status" value="7"/>
</dbReference>
<dbReference type="InterPro" id="IPR017441">
    <property type="entry name" value="Protein_kinase_ATP_BS"/>
</dbReference>
<evidence type="ECO:0000256" key="10">
    <source>
        <dbReference type="ARBA" id="ARBA00023136"/>
    </source>
</evidence>
<dbReference type="Pfam" id="PF01394">
    <property type="entry name" value="Clathrin_propel"/>
    <property type="match status" value="1"/>
</dbReference>
<dbReference type="GO" id="GO:0005198">
    <property type="term" value="F:structural molecule activity"/>
    <property type="evidence" value="ECO:0007669"/>
    <property type="project" value="InterPro"/>
</dbReference>
<dbReference type="EMBL" id="CAADRP010001112">
    <property type="protein sequence ID" value="VFU35383.1"/>
    <property type="molecule type" value="Genomic_DNA"/>
</dbReference>
<feature type="repeat" description="CHCR" evidence="14">
    <location>
        <begin position="1329"/>
        <end position="1468"/>
    </location>
</feature>
<dbReference type="FunFam" id="1.10.510.10:FF:001090">
    <property type="entry name" value="Serine threonine protein kinase putative"/>
    <property type="match status" value="1"/>
</dbReference>